<dbReference type="Gene3D" id="3.40.190.150">
    <property type="entry name" value="Bordetella uptake gene, domain 1"/>
    <property type="match status" value="1"/>
</dbReference>
<organism evidence="3 4">
    <name type="scientific">Plastorhodobacter daqingensis</name>
    <dbReference type="NCBI Taxonomy" id="1387281"/>
    <lineage>
        <taxon>Bacteria</taxon>
        <taxon>Pseudomonadati</taxon>
        <taxon>Pseudomonadota</taxon>
        <taxon>Alphaproteobacteria</taxon>
        <taxon>Rhodobacterales</taxon>
        <taxon>Paracoccaceae</taxon>
        <taxon>Plastorhodobacter</taxon>
    </lineage>
</organism>
<feature type="chain" id="PRO_5047540913" evidence="2">
    <location>
        <begin position="25"/>
        <end position="360"/>
    </location>
</feature>
<feature type="signal peptide" evidence="2">
    <location>
        <begin position="1"/>
        <end position="24"/>
    </location>
</feature>
<comment type="caution">
    <text evidence="3">The sequence shown here is derived from an EMBL/GenBank/DDBJ whole genome shotgun (WGS) entry which is preliminary data.</text>
</comment>
<dbReference type="InterPro" id="IPR005064">
    <property type="entry name" value="BUG"/>
</dbReference>
<comment type="similarity">
    <text evidence="1">Belongs to the UPF0065 (bug) family.</text>
</comment>
<dbReference type="RefSeq" id="WP_377402050.1">
    <property type="nucleotide sequence ID" value="NZ_JBHTFQ010000004.1"/>
</dbReference>
<dbReference type="Gene3D" id="3.40.190.10">
    <property type="entry name" value="Periplasmic binding protein-like II"/>
    <property type="match status" value="1"/>
</dbReference>
<reference evidence="4" key="1">
    <citation type="journal article" date="2019" name="Int. J. Syst. Evol. Microbiol.">
        <title>The Global Catalogue of Microorganisms (GCM) 10K type strain sequencing project: providing services to taxonomists for standard genome sequencing and annotation.</title>
        <authorList>
            <consortium name="The Broad Institute Genomics Platform"/>
            <consortium name="The Broad Institute Genome Sequencing Center for Infectious Disease"/>
            <person name="Wu L."/>
            <person name="Ma J."/>
        </authorList>
    </citation>
    <scope>NUCLEOTIDE SEQUENCE [LARGE SCALE GENOMIC DNA]</scope>
    <source>
        <strain evidence="4">CGMCC 1.12750</strain>
    </source>
</reference>
<dbReference type="InterPro" id="IPR042100">
    <property type="entry name" value="Bug_dom1"/>
</dbReference>
<evidence type="ECO:0000313" key="4">
    <source>
        <dbReference type="Proteomes" id="UP001596516"/>
    </source>
</evidence>
<protein>
    <submittedName>
        <fullName evidence="3">Bug family tripartite tricarboxylate transporter substrate binding protein</fullName>
    </submittedName>
</protein>
<proteinExistence type="inferred from homology"/>
<evidence type="ECO:0000256" key="1">
    <source>
        <dbReference type="ARBA" id="ARBA00006987"/>
    </source>
</evidence>
<keyword evidence="2" id="KW-0732">Signal</keyword>
<evidence type="ECO:0000256" key="2">
    <source>
        <dbReference type="SAM" id="SignalP"/>
    </source>
</evidence>
<gene>
    <name evidence="3" type="ORF">ACFQXB_08370</name>
</gene>
<accession>A0ABW2ULP3</accession>
<dbReference type="EMBL" id="JBHTFQ010000004">
    <property type="protein sequence ID" value="MFC7704205.1"/>
    <property type="molecule type" value="Genomic_DNA"/>
</dbReference>
<dbReference type="PANTHER" id="PTHR42928:SF5">
    <property type="entry name" value="BLR1237 PROTEIN"/>
    <property type="match status" value="1"/>
</dbReference>
<dbReference type="PANTHER" id="PTHR42928">
    <property type="entry name" value="TRICARBOXYLATE-BINDING PROTEIN"/>
    <property type="match status" value="1"/>
</dbReference>
<name>A0ABW2ULP3_9RHOB</name>
<evidence type="ECO:0000313" key="3">
    <source>
        <dbReference type="EMBL" id="MFC7704205.1"/>
    </source>
</evidence>
<sequence length="360" mass="39340">MTFHKTARLIGAALLAALAGTASAQDVDFSGKTIEWVVPFPEGGGSGTVARYMLPYLTKYMPGNPTVVIRNIPGAGSITGANEFAARARPNGQEILITSASTQFPYLLGDPRARYDYTKWEPLMVAPTGGVVYLPTGFGVNDASELKQLEGTELVYGSQGPTSLDLVPMIAFELMGLDVRYVFGMPGRSDGRLAFERGEATIDYQTSSAYLTNVVPLVEEGKAVPMFSWGVIDENGDFARDPTFPDIPHFVEAYEMMHGEPPSGIIFDVYKAVFGSGFAAQKPVVIPQGTPPEIIETYRQAFAEMIEDPEFQENKGEVLGEYQMAVGDAAVRLYELATTMPDEARDWLQTYLADEYDVRF</sequence>
<dbReference type="Proteomes" id="UP001596516">
    <property type="component" value="Unassembled WGS sequence"/>
</dbReference>
<keyword evidence="4" id="KW-1185">Reference proteome</keyword>